<organism evidence="2 3">
    <name type="scientific">Coniochaeta ligniaria NRRL 30616</name>
    <dbReference type="NCBI Taxonomy" id="1408157"/>
    <lineage>
        <taxon>Eukaryota</taxon>
        <taxon>Fungi</taxon>
        <taxon>Dikarya</taxon>
        <taxon>Ascomycota</taxon>
        <taxon>Pezizomycotina</taxon>
        <taxon>Sordariomycetes</taxon>
        <taxon>Sordariomycetidae</taxon>
        <taxon>Coniochaetales</taxon>
        <taxon>Coniochaetaceae</taxon>
        <taxon>Coniochaeta</taxon>
    </lineage>
</organism>
<evidence type="ECO:0000313" key="3">
    <source>
        <dbReference type="Proteomes" id="UP000182658"/>
    </source>
</evidence>
<dbReference type="AlphaFoldDB" id="A0A1J7JJC7"/>
<dbReference type="EMBL" id="KV875099">
    <property type="protein sequence ID" value="OIW27754.1"/>
    <property type="molecule type" value="Genomic_DNA"/>
</dbReference>
<name>A0A1J7JJC7_9PEZI</name>
<feature type="compositionally biased region" description="Polar residues" evidence="1">
    <location>
        <begin position="171"/>
        <end position="183"/>
    </location>
</feature>
<dbReference type="Proteomes" id="UP000182658">
    <property type="component" value="Unassembled WGS sequence"/>
</dbReference>
<reference evidence="2 3" key="1">
    <citation type="submission" date="2016-10" db="EMBL/GenBank/DDBJ databases">
        <title>Draft genome sequence of Coniochaeta ligniaria NRRL30616, a lignocellulolytic fungus for bioabatement of inhibitors in plant biomass hydrolysates.</title>
        <authorList>
            <consortium name="DOE Joint Genome Institute"/>
            <person name="Jimenez D.J."/>
            <person name="Hector R.E."/>
            <person name="Riley R."/>
            <person name="Sun H."/>
            <person name="Grigoriev I.V."/>
            <person name="Van Elsas J.D."/>
            <person name="Nichols N.N."/>
        </authorList>
    </citation>
    <scope>NUCLEOTIDE SEQUENCE [LARGE SCALE GENOMIC DNA]</scope>
    <source>
        <strain evidence="2 3">NRRL 30616</strain>
    </source>
</reference>
<feature type="region of interest" description="Disordered" evidence="1">
    <location>
        <begin position="121"/>
        <end position="183"/>
    </location>
</feature>
<keyword evidence="3" id="KW-1185">Reference proteome</keyword>
<proteinExistence type="predicted"/>
<dbReference type="OrthoDB" id="3266391at2759"/>
<evidence type="ECO:0000256" key="1">
    <source>
        <dbReference type="SAM" id="MobiDB-lite"/>
    </source>
</evidence>
<gene>
    <name evidence="2" type="ORF">CONLIGDRAFT_716177</name>
</gene>
<sequence length="285" mass="32334">MAGPGSWNTTIDDWKTAVSRMPEWPTLVDYHETIIYRLRNTSYFAKPSDHATWIRTKAALQRGFMPEWSDLITATFIWRVKMAWKDPSVIERGEIPDSFMHIANSRVPKIDITTWPNSTGSALKLHAPPSSTSQATTTSFAPRKRPVPDGQEASPSKHSKTSRPEDDEQCAAQNPESQSIDSQISHLRREVNQLQNMKTELDDVKRDFVTTKAAHAAKLEALRKDLAKTKQAHAAELEVLRKARRKSLRKIKRNTNVIARMNRLQSRHTGLLSRIIDAMKMDAGN</sequence>
<accession>A0A1J7JJC7</accession>
<protein>
    <submittedName>
        <fullName evidence="2">Uncharacterized protein</fullName>
    </submittedName>
</protein>
<evidence type="ECO:0000313" key="2">
    <source>
        <dbReference type="EMBL" id="OIW27754.1"/>
    </source>
</evidence>
<dbReference type="InParanoid" id="A0A1J7JJC7"/>
<feature type="compositionally biased region" description="Low complexity" evidence="1">
    <location>
        <begin position="127"/>
        <end position="141"/>
    </location>
</feature>